<dbReference type="AlphaFoldDB" id="A0A8S9MIR5"/>
<evidence type="ECO:0000313" key="3">
    <source>
        <dbReference type="Proteomes" id="UP000712281"/>
    </source>
</evidence>
<accession>A0A8S9MIR5</accession>
<sequence>MPPKQKANTPREAMDFTVFQQVLLAMQEHIQITIHASIMEMGDMFSQRLACQNPLFNNYDMEEDRSVHSNPFPRCGRHGAQRHHCWGQKRKHETSDKSSKKVATQRPNACSARSLRSDRARAKLGRHVAAERPFRLVAT</sequence>
<organism evidence="2 3">
    <name type="scientific">Brassica cretica</name>
    <name type="common">Mustard</name>
    <dbReference type="NCBI Taxonomy" id="69181"/>
    <lineage>
        <taxon>Eukaryota</taxon>
        <taxon>Viridiplantae</taxon>
        <taxon>Streptophyta</taxon>
        <taxon>Embryophyta</taxon>
        <taxon>Tracheophyta</taxon>
        <taxon>Spermatophyta</taxon>
        <taxon>Magnoliopsida</taxon>
        <taxon>eudicotyledons</taxon>
        <taxon>Gunneridae</taxon>
        <taxon>Pentapetalae</taxon>
        <taxon>rosids</taxon>
        <taxon>malvids</taxon>
        <taxon>Brassicales</taxon>
        <taxon>Brassicaceae</taxon>
        <taxon>Brassiceae</taxon>
        <taxon>Brassica</taxon>
    </lineage>
</organism>
<feature type="compositionally biased region" description="Basic residues" evidence="1">
    <location>
        <begin position="75"/>
        <end position="92"/>
    </location>
</feature>
<proteinExistence type="predicted"/>
<comment type="caution">
    <text evidence="2">The sequence shown here is derived from an EMBL/GenBank/DDBJ whole genome shotgun (WGS) entry which is preliminary data.</text>
</comment>
<dbReference type="OrthoDB" id="1166507at2759"/>
<feature type="region of interest" description="Disordered" evidence="1">
    <location>
        <begin position="66"/>
        <end position="126"/>
    </location>
</feature>
<reference evidence="2" key="1">
    <citation type="submission" date="2019-12" db="EMBL/GenBank/DDBJ databases">
        <title>Genome sequencing and annotation of Brassica cretica.</title>
        <authorList>
            <person name="Studholme D.J."/>
            <person name="Sarris P.F."/>
        </authorList>
    </citation>
    <scope>NUCLEOTIDE SEQUENCE</scope>
    <source>
        <strain evidence="2">PFS-001/15</strain>
        <tissue evidence="2">Leaf</tissue>
    </source>
</reference>
<evidence type="ECO:0000256" key="1">
    <source>
        <dbReference type="SAM" id="MobiDB-lite"/>
    </source>
</evidence>
<gene>
    <name evidence="2" type="ORF">F2Q68_00038631</name>
</gene>
<evidence type="ECO:0000313" key="2">
    <source>
        <dbReference type="EMBL" id="KAF2617256.1"/>
    </source>
</evidence>
<name>A0A8S9MIR5_BRACR</name>
<dbReference type="EMBL" id="QGKW02000007">
    <property type="protein sequence ID" value="KAF2617256.1"/>
    <property type="molecule type" value="Genomic_DNA"/>
</dbReference>
<dbReference type="Proteomes" id="UP000712281">
    <property type="component" value="Unassembled WGS sequence"/>
</dbReference>
<protein>
    <submittedName>
        <fullName evidence="2">Uncharacterized protein</fullName>
    </submittedName>
</protein>